<dbReference type="PROSITE" id="PS50043">
    <property type="entry name" value="HTH_LUXR_2"/>
    <property type="match status" value="1"/>
</dbReference>
<dbReference type="InterPro" id="IPR000792">
    <property type="entry name" value="Tscrpt_reg_LuxR_C"/>
</dbReference>
<comment type="caution">
    <text evidence="8">The sequence shown here is derived from an EMBL/GenBank/DDBJ whole genome shotgun (WGS) entry which is preliminary data.</text>
</comment>
<reference evidence="8 9" key="1">
    <citation type="submission" date="2018-11" db="EMBL/GenBank/DDBJ databases">
        <title>Chitinophaga lutea sp.nov., isolate from arsenic contaminated soil.</title>
        <authorList>
            <person name="Zong Y."/>
        </authorList>
    </citation>
    <scope>NUCLEOTIDE SEQUENCE [LARGE SCALE GENOMIC DNA]</scope>
    <source>
        <strain evidence="8 9">ZY74</strain>
    </source>
</reference>
<evidence type="ECO:0000256" key="4">
    <source>
        <dbReference type="ARBA" id="ARBA00023163"/>
    </source>
</evidence>
<dbReference type="GO" id="GO:0003677">
    <property type="term" value="F:DNA binding"/>
    <property type="evidence" value="ECO:0007669"/>
    <property type="project" value="UniProtKB-KW"/>
</dbReference>
<gene>
    <name evidence="8" type="ORF">EGT74_25400</name>
</gene>
<keyword evidence="2" id="KW-0805">Transcription regulation</keyword>
<dbReference type="Pfam" id="PF00196">
    <property type="entry name" value="GerE"/>
    <property type="match status" value="1"/>
</dbReference>
<evidence type="ECO:0000313" key="8">
    <source>
        <dbReference type="EMBL" id="RPE05707.1"/>
    </source>
</evidence>
<evidence type="ECO:0000256" key="2">
    <source>
        <dbReference type="ARBA" id="ARBA00023015"/>
    </source>
</evidence>
<dbReference type="Pfam" id="PF00072">
    <property type="entry name" value="Response_reg"/>
    <property type="match status" value="1"/>
</dbReference>
<dbReference type="InterPro" id="IPR036388">
    <property type="entry name" value="WH-like_DNA-bd_sf"/>
</dbReference>
<dbReference type="OrthoDB" id="9797341at2"/>
<dbReference type="GO" id="GO:0000160">
    <property type="term" value="P:phosphorelay signal transduction system"/>
    <property type="evidence" value="ECO:0007669"/>
    <property type="project" value="InterPro"/>
</dbReference>
<dbReference type="InterPro" id="IPR011006">
    <property type="entry name" value="CheY-like_superfamily"/>
</dbReference>
<feature type="domain" description="Response regulatory" evidence="7">
    <location>
        <begin position="4"/>
        <end position="120"/>
    </location>
</feature>
<dbReference type="PROSITE" id="PS50110">
    <property type="entry name" value="RESPONSE_REGULATORY"/>
    <property type="match status" value="1"/>
</dbReference>
<dbReference type="InterPro" id="IPR039420">
    <property type="entry name" value="WalR-like"/>
</dbReference>
<dbReference type="PANTHER" id="PTHR43214">
    <property type="entry name" value="TWO-COMPONENT RESPONSE REGULATOR"/>
    <property type="match status" value="1"/>
</dbReference>
<keyword evidence="3 8" id="KW-0238">DNA-binding</keyword>
<dbReference type="AlphaFoldDB" id="A0A3N4PN13"/>
<evidence type="ECO:0000256" key="5">
    <source>
        <dbReference type="PROSITE-ProRule" id="PRU00169"/>
    </source>
</evidence>
<dbReference type="Gene3D" id="3.40.50.2300">
    <property type="match status" value="1"/>
</dbReference>
<dbReference type="GO" id="GO:0006355">
    <property type="term" value="P:regulation of DNA-templated transcription"/>
    <property type="evidence" value="ECO:0007669"/>
    <property type="project" value="InterPro"/>
</dbReference>
<dbReference type="CDD" id="cd06170">
    <property type="entry name" value="LuxR_C_like"/>
    <property type="match status" value="1"/>
</dbReference>
<evidence type="ECO:0000259" key="6">
    <source>
        <dbReference type="PROSITE" id="PS50043"/>
    </source>
</evidence>
<dbReference type="SMART" id="SM00448">
    <property type="entry name" value="REC"/>
    <property type="match status" value="1"/>
</dbReference>
<dbReference type="Gene3D" id="1.10.10.10">
    <property type="entry name" value="Winged helix-like DNA-binding domain superfamily/Winged helix DNA-binding domain"/>
    <property type="match status" value="1"/>
</dbReference>
<keyword evidence="4" id="KW-0804">Transcription</keyword>
<dbReference type="InterPro" id="IPR058245">
    <property type="entry name" value="NreC/VraR/RcsB-like_REC"/>
</dbReference>
<evidence type="ECO:0000259" key="7">
    <source>
        <dbReference type="PROSITE" id="PS50110"/>
    </source>
</evidence>
<feature type="domain" description="HTH luxR-type" evidence="6">
    <location>
        <begin position="143"/>
        <end position="208"/>
    </location>
</feature>
<proteinExistence type="predicted"/>
<dbReference type="SMART" id="SM00421">
    <property type="entry name" value="HTH_LUXR"/>
    <property type="match status" value="1"/>
</dbReference>
<dbReference type="EMBL" id="RPDH01000003">
    <property type="protein sequence ID" value="RPE05707.1"/>
    <property type="molecule type" value="Genomic_DNA"/>
</dbReference>
<evidence type="ECO:0000256" key="1">
    <source>
        <dbReference type="ARBA" id="ARBA00022553"/>
    </source>
</evidence>
<sequence>MPIRLLIADDHQLLIDGLTAVLQENPEWEILEPVNNGRALLSRLAETPVDFLLLDLNMPQIDGIRALELIRKEYRHLKILVLTNYNQPQLLAEVKKLGADGYMLKNATAAALKSAIAGMLEGRPYFEELLPAQTQLPPYFLDEFMKKYHLTKREVEIIKMVGSELTSKEIGDQLCISELTVNTHRKNILRKLELKNTTGLLNFAKQHGIL</sequence>
<dbReference type="InterPro" id="IPR001789">
    <property type="entry name" value="Sig_transdc_resp-reg_receiver"/>
</dbReference>
<dbReference type="SUPFAM" id="SSF46894">
    <property type="entry name" value="C-terminal effector domain of the bipartite response regulators"/>
    <property type="match status" value="1"/>
</dbReference>
<dbReference type="Proteomes" id="UP000278351">
    <property type="component" value="Unassembled WGS sequence"/>
</dbReference>
<evidence type="ECO:0000313" key="9">
    <source>
        <dbReference type="Proteomes" id="UP000278351"/>
    </source>
</evidence>
<dbReference type="InterPro" id="IPR016032">
    <property type="entry name" value="Sig_transdc_resp-reg_C-effctor"/>
</dbReference>
<feature type="modified residue" description="4-aspartylphosphate" evidence="5">
    <location>
        <position position="55"/>
    </location>
</feature>
<keyword evidence="9" id="KW-1185">Reference proteome</keyword>
<name>A0A3N4PN13_9BACT</name>
<evidence type="ECO:0000256" key="3">
    <source>
        <dbReference type="ARBA" id="ARBA00023125"/>
    </source>
</evidence>
<organism evidence="8 9">
    <name type="scientific">Chitinophaga lutea</name>
    <dbReference type="NCBI Taxonomy" id="2488634"/>
    <lineage>
        <taxon>Bacteria</taxon>
        <taxon>Pseudomonadati</taxon>
        <taxon>Bacteroidota</taxon>
        <taxon>Chitinophagia</taxon>
        <taxon>Chitinophagales</taxon>
        <taxon>Chitinophagaceae</taxon>
        <taxon>Chitinophaga</taxon>
    </lineage>
</organism>
<accession>A0A3N4PN13</accession>
<dbReference type="PRINTS" id="PR00038">
    <property type="entry name" value="HTHLUXR"/>
</dbReference>
<dbReference type="SUPFAM" id="SSF52172">
    <property type="entry name" value="CheY-like"/>
    <property type="match status" value="1"/>
</dbReference>
<protein>
    <submittedName>
        <fullName evidence="8">DNA-binding response regulator</fullName>
    </submittedName>
</protein>
<dbReference type="PANTHER" id="PTHR43214:SF41">
    <property type="entry name" value="NITRATE_NITRITE RESPONSE REGULATOR PROTEIN NARP"/>
    <property type="match status" value="1"/>
</dbReference>
<keyword evidence="1 5" id="KW-0597">Phosphoprotein</keyword>
<dbReference type="RefSeq" id="WP_123849357.1">
    <property type="nucleotide sequence ID" value="NZ_RPDH01000003.1"/>
</dbReference>
<dbReference type="CDD" id="cd17535">
    <property type="entry name" value="REC_NarL-like"/>
    <property type="match status" value="1"/>
</dbReference>